<organism evidence="1 2">
    <name type="scientific">Candidatus Nitrospira nitrificans</name>
    <dbReference type="NCBI Taxonomy" id="1742973"/>
    <lineage>
        <taxon>Bacteria</taxon>
        <taxon>Pseudomonadati</taxon>
        <taxon>Nitrospirota</taxon>
        <taxon>Nitrospiria</taxon>
        <taxon>Nitrospirales</taxon>
        <taxon>Nitrospiraceae</taxon>
        <taxon>Nitrospira</taxon>
    </lineage>
</organism>
<gene>
    <name evidence="1" type="ORF">COMA2_20117</name>
</gene>
<dbReference type="STRING" id="1742973.COMA2_20117"/>
<sequence length="89" mass="9998">MAVKRFDQTAIGAKPVVVAYKEQGQDGFVITVFMTSKIDKLLKRGIQRATDSETDGRFVYHYDGNELVGVTVLHAKSSARGRRRLVRIE</sequence>
<evidence type="ECO:0000313" key="1">
    <source>
        <dbReference type="EMBL" id="CUS35160.1"/>
    </source>
</evidence>
<protein>
    <submittedName>
        <fullName evidence="1">Uncharacterized protein</fullName>
    </submittedName>
</protein>
<dbReference type="EMBL" id="CZPZ01000012">
    <property type="protein sequence ID" value="CUS35160.1"/>
    <property type="molecule type" value="Genomic_DNA"/>
</dbReference>
<dbReference type="Proteomes" id="UP000198736">
    <property type="component" value="Unassembled WGS sequence"/>
</dbReference>
<evidence type="ECO:0000313" key="2">
    <source>
        <dbReference type="Proteomes" id="UP000198736"/>
    </source>
</evidence>
<keyword evidence="2" id="KW-1185">Reference proteome</keyword>
<name>A0A0S4LEZ7_9BACT</name>
<dbReference type="AlphaFoldDB" id="A0A0S4LEZ7"/>
<proteinExistence type="predicted"/>
<accession>A0A0S4LEZ7</accession>
<dbReference type="RefSeq" id="WP_090896577.1">
    <property type="nucleotide sequence ID" value="NZ_CZPZ01000012.1"/>
</dbReference>
<dbReference type="OrthoDB" id="336534at2"/>
<reference evidence="2" key="1">
    <citation type="submission" date="2015-10" db="EMBL/GenBank/DDBJ databases">
        <authorList>
            <person name="Luecker S."/>
            <person name="Luecker S."/>
        </authorList>
    </citation>
    <scope>NUCLEOTIDE SEQUENCE [LARGE SCALE GENOMIC DNA]</scope>
</reference>